<dbReference type="InterPro" id="IPR006767">
    <property type="entry name" value="Cwf19-like_C_dom-2"/>
</dbReference>
<dbReference type="Pfam" id="PF01476">
    <property type="entry name" value="LysM"/>
    <property type="match status" value="1"/>
</dbReference>
<dbReference type="Pfam" id="PF04677">
    <property type="entry name" value="CwfJ_C_1"/>
    <property type="match status" value="1"/>
</dbReference>
<keyword evidence="3" id="KW-0732">Signal</keyword>
<dbReference type="Pfam" id="PF04676">
    <property type="entry name" value="CwfJ_C_2"/>
    <property type="match status" value="1"/>
</dbReference>
<feature type="region of interest" description="Disordered" evidence="2">
    <location>
        <begin position="785"/>
        <end position="821"/>
    </location>
</feature>
<feature type="signal peptide" evidence="3">
    <location>
        <begin position="1"/>
        <end position="19"/>
    </location>
</feature>
<dbReference type="SUPFAM" id="SSF54106">
    <property type="entry name" value="LysM domain"/>
    <property type="match status" value="1"/>
</dbReference>
<feature type="compositionally biased region" description="Basic and acidic residues" evidence="2">
    <location>
        <begin position="801"/>
        <end position="821"/>
    </location>
</feature>
<keyword evidence="6" id="KW-1185">Reference proteome</keyword>
<evidence type="ECO:0000313" key="5">
    <source>
        <dbReference type="EMBL" id="KAG2180967.1"/>
    </source>
</evidence>
<comment type="similarity">
    <text evidence="1">Belongs to the CWF19 family.</text>
</comment>
<feature type="compositionally biased region" description="Basic residues" evidence="2">
    <location>
        <begin position="409"/>
        <end position="432"/>
    </location>
</feature>
<proteinExistence type="inferred from homology"/>
<dbReference type="Proteomes" id="UP000654370">
    <property type="component" value="Unassembled WGS sequence"/>
</dbReference>
<dbReference type="InterPro" id="IPR006768">
    <property type="entry name" value="Cwf19-like_C_dom-1"/>
</dbReference>
<evidence type="ECO:0000256" key="3">
    <source>
        <dbReference type="SAM" id="SignalP"/>
    </source>
</evidence>
<dbReference type="GO" id="GO:0071014">
    <property type="term" value="C:post-mRNA release spliceosomal complex"/>
    <property type="evidence" value="ECO:0007669"/>
    <property type="project" value="TreeGrafter"/>
</dbReference>
<feature type="chain" id="PRO_5034749063" description="LysM domain-containing protein" evidence="3">
    <location>
        <begin position="20"/>
        <end position="1124"/>
    </location>
</feature>
<dbReference type="InterPro" id="IPR036779">
    <property type="entry name" value="LysM_dom_sf"/>
</dbReference>
<accession>A0A8H7UGN4</accession>
<dbReference type="SUPFAM" id="SSF54197">
    <property type="entry name" value="HIT-like"/>
    <property type="match status" value="1"/>
</dbReference>
<feature type="compositionally biased region" description="Basic and acidic residues" evidence="2">
    <location>
        <begin position="602"/>
        <end position="631"/>
    </location>
</feature>
<dbReference type="GO" id="GO:0000398">
    <property type="term" value="P:mRNA splicing, via spliceosome"/>
    <property type="evidence" value="ECO:0007669"/>
    <property type="project" value="TreeGrafter"/>
</dbReference>
<dbReference type="InterPro" id="IPR036265">
    <property type="entry name" value="HIT-like_sf"/>
</dbReference>
<reference evidence="5" key="1">
    <citation type="submission" date="2020-12" db="EMBL/GenBank/DDBJ databases">
        <title>Metabolic potential, ecology and presence of endohyphal bacteria is reflected in genomic diversity of Mucoromycotina.</title>
        <authorList>
            <person name="Muszewska A."/>
            <person name="Okrasinska A."/>
            <person name="Steczkiewicz K."/>
            <person name="Drgas O."/>
            <person name="Orlowska M."/>
            <person name="Perlinska-Lenart U."/>
            <person name="Aleksandrzak-Piekarczyk T."/>
            <person name="Szatraj K."/>
            <person name="Zielenkiewicz U."/>
            <person name="Pilsyk S."/>
            <person name="Malc E."/>
            <person name="Mieczkowski P."/>
            <person name="Kruszewska J.S."/>
            <person name="Biernat P."/>
            <person name="Pawlowska J."/>
        </authorList>
    </citation>
    <scope>NUCLEOTIDE SEQUENCE</scope>
    <source>
        <strain evidence="5">WA0000067209</strain>
    </source>
</reference>
<dbReference type="PROSITE" id="PS51782">
    <property type="entry name" value="LYSM"/>
    <property type="match status" value="1"/>
</dbReference>
<feature type="region of interest" description="Disordered" evidence="2">
    <location>
        <begin position="82"/>
        <end position="121"/>
    </location>
</feature>
<comment type="caution">
    <text evidence="5">The sequence shown here is derived from an EMBL/GenBank/DDBJ whole genome shotgun (WGS) entry which is preliminary data.</text>
</comment>
<dbReference type="OrthoDB" id="2113965at2759"/>
<dbReference type="InterPro" id="IPR018392">
    <property type="entry name" value="LysM"/>
</dbReference>
<evidence type="ECO:0000256" key="2">
    <source>
        <dbReference type="SAM" id="MobiDB-lite"/>
    </source>
</evidence>
<dbReference type="SMART" id="SM00257">
    <property type="entry name" value="LysM"/>
    <property type="match status" value="1"/>
</dbReference>
<dbReference type="PANTHER" id="PTHR12072">
    <property type="entry name" value="CWF19, CELL CYCLE CONTROL PROTEIN"/>
    <property type="match status" value="1"/>
</dbReference>
<feature type="domain" description="LysM" evidence="4">
    <location>
        <begin position="32"/>
        <end position="78"/>
    </location>
</feature>
<protein>
    <recommendedName>
        <fullName evidence="4">LysM domain-containing protein</fullName>
    </recommendedName>
</protein>
<evidence type="ECO:0000256" key="1">
    <source>
        <dbReference type="ARBA" id="ARBA00006795"/>
    </source>
</evidence>
<sequence length="1124" mass="124707">MRIAIIPILAAIAAVVVDAAPNNLAVTVTCSKQYIVQANDKCYKIAKAQGISSTNLLKWNPQVNSSCTNLYIGETLCLSAPTSSSSLAPTKGSTTKTSTSTKKTSTSTKKTSTSTKKSSTITTKKSTTTKTTATKTATVIVPTAAQCKSDNDCPGITCCNLFTSQCVLDPNNNICDIMPTTKVSTIVSGTKTVTKVTTTLSSTKSTPTPTYLPGLTVTIDSKSSFCLLLPPSPGNKANNGGKTDVNAISDSEDYAVSFCTVPNVNAPGARAMPSGFITSVNYQTNSTAGFVQITGKINPAAYGLSTNDEGGQYDNHGQGKPNHSACKGYPYYVQMVEPNIDGFCIRCCMSYQDCNASRSEYGCKRVVPPLSKSVNGNQYASVSTDLTKDGFSSRIAVLLISQMGDRKDSKKSKKSHSDHKSHKKHKKHRSRHDKNDSPSSEPEIDYNDPSLWSVEKTFEGITPVSIAAPSAATAVAPTAVDSAPVPVQSDVETGPMRDTWMTDEGMDFTSFGAVKQKAPKEEKPNPDVLQVSSREINPHFKAGLSIDQYPEQQKPTYKIGDAGSKWRMTKLKRTMEQAKDEGRSLEEVALEKYGSMEKFQEAMHERKELDRRQSNRGRGDDQRDRRGRNDVRPQMMFSDSASSSRGSFKRPHEKQQQSADVDEFGRERRAKRSLSPSPDEKEVKAKLAKVMSTTPPAPSRPIIISQHSNPNMFSEKPPLTTDELNKLNAKVMKAKLMGADNVADLEKEFEEEKKRADEYGTRKDPSVSIVPTIDSQGKLHEFAISSSSKMPVSDGPRKRKEKFEGTHDSKTGERLKYGSNDDKVSLDDLVRQEKAGSRSATDMDMDLANRIAGDVTFEDDLEYMDEQAEKMATKKEKTEDAKIRHAINDHKRSQQALDSCRWCYQDGKPPQCAMISLGTKTYLALPNVTDLTPGHCFIVPIQHAVSSLECDDDVWDEIRNFQKCLMRMFHEQGKGVVFMELVKNMKHQRHTVIECIPIPYGVVEDAPMYFQEAIMSAGDEWSQHRKVIDTGKKGFRRSMVKEMPYFHVWFNPNEGYGHVIEDEKEFPGWFGKEIVAGMMDLPPYLWRKPRFQNAKDNQERQRAFLKDWQKYDWTAALEGGDFEQ</sequence>
<evidence type="ECO:0000313" key="6">
    <source>
        <dbReference type="Proteomes" id="UP000654370"/>
    </source>
</evidence>
<dbReference type="EMBL" id="JAEPQZ010000005">
    <property type="protein sequence ID" value="KAG2180967.1"/>
    <property type="molecule type" value="Genomic_DNA"/>
</dbReference>
<dbReference type="PANTHER" id="PTHR12072:SF5">
    <property type="entry name" value="CWF19-LIKE PROTEIN 2"/>
    <property type="match status" value="1"/>
</dbReference>
<name>A0A8H7UGN4_MORIS</name>
<feature type="region of interest" description="Disordered" evidence="2">
    <location>
        <begin position="602"/>
        <end position="718"/>
    </location>
</feature>
<dbReference type="CDD" id="cd00118">
    <property type="entry name" value="LysM"/>
    <property type="match status" value="1"/>
</dbReference>
<dbReference type="AlphaFoldDB" id="A0A8H7UGN4"/>
<feature type="region of interest" description="Disordered" evidence="2">
    <location>
        <begin position="402"/>
        <end position="448"/>
    </location>
</feature>
<organism evidence="5 6">
    <name type="scientific">Mortierella isabellina</name>
    <name type="common">Filamentous fungus</name>
    <name type="synonym">Umbelopsis isabellina</name>
    <dbReference type="NCBI Taxonomy" id="91625"/>
    <lineage>
        <taxon>Eukaryota</taxon>
        <taxon>Fungi</taxon>
        <taxon>Fungi incertae sedis</taxon>
        <taxon>Mucoromycota</taxon>
        <taxon>Mucoromycotina</taxon>
        <taxon>Umbelopsidomycetes</taxon>
        <taxon>Umbelopsidales</taxon>
        <taxon>Umbelopsidaceae</taxon>
        <taxon>Umbelopsis</taxon>
    </lineage>
</organism>
<evidence type="ECO:0000259" key="4">
    <source>
        <dbReference type="PROSITE" id="PS51782"/>
    </source>
</evidence>
<dbReference type="Gene3D" id="3.10.350.10">
    <property type="entry name" value="LysM domain"/>
    <property type="match status" value="1"/>
</dbReference>
<dbReference type="InterPro" id="IPR040194">
    <property type="entry name" value="Cwf19-like"/>
</dbReference>
<gene>
    <name evidence="5" type="ORF">INT43_008549</name>
</gene>